<dbReference type="SUPFAM" id="SSF56954">
    <property type="entry name" value="Outer membrane efflux proteins (OEP)"/>
    <property type="match status" value="1"/>
</dbReference>
<evidence type="ECO:0000256" key="6">
    <source>
        <dbReference type="ARBA" id="ARBA00023136"/>
    </source>
</evidence>
<keyword evidence="3" id="KW-0813">Transport</keyword>
<evidence type="ECO:0000313" key="10">
    <source>
        <dbReference type="Proteomes" id="UP001449795"/>
    </source>
</evidence>
<evidence type="ECO:0000256" key="3">
    <source>
        <dbReference type="ARBA" id="ARBA00022448"/>
    </source>
</evidence>
<accession>A0ABZ3D3A4</accession>
<keyword evidence="6" id="KW-0472">Membrane</keyword>
<dbReference type="Proteomes" id="UP001449795">
    <property type="component" value="Chromosome"/>
</dbReference>
<evidence type="ECO:0000256" key="5">
    <source>
        <dbReference type="ARBA" id="ARBA00022692"/>
    </source>
</evidence>
<keyword evidence="5" id="KW-0812">Transmembrane</keyword>
<gene>
    <name evidence="9" type="ORF">AAC691_17420</name>
</gene>
<evidence type="ECO:0000256" key="7">
    <source>
        <dbReference type="ARBA" id="ARBA00023237"/>
    </source>
</evidence>
<keyword evidence="7" id="KW-0998">Cell outer membrane</keyword>
<feature type="signal peptide" evidence="8">
    <location>
        <begin position="1"/>
        <end position="30"/>
    </location>
</feature>
<protein>
    <submittedName>
        <fullName evidence="9">TolC family protein</fullName>
    </submittedName>
</protein>
<name>A0ABZ3D3A4_9PROT</name>
<reference evidence="9 10" key="1">
    <citation type="submission" date="2024-04" db="EMBL/GenBank/DDBJ databases">
        <title>Complete genome sequence of Nguyenibacter vanlangesis HBCM-1154, a strain capable of nitrogen fixation, IAA production, and phosphorus solubilization isolated from sugarcane soil.</title>
        <authorList>
            <person name="MY HANH P."/>
        </authorList>
    </citation>
    <scope>NUCLEOTIDE SEQUENCE [LARGE SCALE GENOMIC DNA]</scope>
    <source>
        <strain evidence="9 10">HBCM 1154</strain>
    </source>
</reference>
<dbReference type="RefSeq" id="WP_342627838.1">
    <property type="nucleotide sequence ID" value="NZ_CP152276.1"/>
</dbReference>
<dbReference type="EMBL" id="CP152276">
    <property type="protein sequence ID" value="XAE42031.1"/>
    <property type="molecule type" value="Genomic_DNA"/>
</dbReference>
<dbReference type="PROSITE" id="PS51257">
    <property type="entry name" value="PROKAR_LIPOPROTEIN"/>
    <property type="match status" value="1"/>
</dbReference>
<evidence type="ECO:0000256" key="2">
    <source>
        <dbReference type="ARBA" id="ARBA00007613"/>
    </source>
</evidence>
<dbReference type="Gene3D" id="1.20.1600.10">
    <property type="entry name" value="Outer membrane efflux proteins (OEP)"/>
    <property type="match status" value="1"/>
</dbReference>
<sequence>MDRGSVPPARTLGAALLAVACLAAAPPAHAAGLAFHDAVSAAWAIDPMRAELATNRQSADDRADAARSWFPGGPVVSAQYYDDHFIGSNLGYTTYQGSISVPLWLPGQGTATRRVAQADAAAIQERMNAEHMAVAVRVLDATGALVIAQRRQAVALSLLQAMRRLDAATAHAARVGESPLSDRQAVAAELAAARNEVALAREQTATAAAALQVLLGRDGVPDILSCDARLLARTRFGTPQLVEDNDPRVRAARRAVMAAQESVRLARASFMPNPEIGVGVIHQGQYGSPWDDQVGVNVIMPLPSAARNVPQMAAARDRLAAAGSQELQARRAVRVELAQVRARLDASAATLDGARAAAGALNRRADEMERSWQVGETSLVEALRARQAAYSAILTLNRAEIEWHAAIMRAAIAAGTTP</sequence>
<proteinExistence type="inferred from homology"/>
<dbReference type="InterPro" id="IPR003423">
    <property type="entry name" value="OMP_efflux"/>
</dbReference>
<dbReference type="PANTHER" id="PTHR30026:SF20">
    <property type="entry name" value="OUTER MEMBRANE PROTEIN TOLC"/>
    <property type="match status" value="1"/>
</dbReference>
<dbReference type="Pfam" id="PF02321">
    <property type="entry name" value="OEP"/>
    <property type="match status" value="1"/>
</dbReference>
<dbReference type="InterPro" id="IPR051906">
    <property type="entry name" value="TolC-like"/>
</dbReference>
<evidence type="ECO:0000256" key="1">
    <source>
        <dbReference type="ARBA" id="ARBA00004442"/>
    </source>
</evidence>
<keyword evidence="4" id="KW-1134">Transmembrane beta strand</keyword>
<feature type="chain" id="PRO_5046174702" evidence="8">
    <location>
        <begin position="31"/>
        <end position="418"/>
    </location>
</feature>
<evidence type="ECO:0000256" key="8">
    <source>
        <dbReference type="SAM" id="SignalP"/>
    </source>
</evidence>
<keyword evidence="8" id="KW-0732">Signal</keyword>
<comment type="similarity">
    <text evidence="2">Belongs to the outer membrane factor (OMF) (TC 1.B.17) family.</text>
</comment>
<organism evidence="9 10">
    <name type="scientific">Nguyenibacter vanlangensis</name>
    <dbReference type="NCBI Taxonomy" id="1216886"/>
    <lineage>
        <taxon>Bacteria</taxon>
        <taxon>Pseudomonadati</taxon>
        <taxon>Pseudomonadota</taxon>
        <taxon>Alphaproteobacteria</taxon>
        <taxon>Acetobacterales</taxon>
        <taxon>Acetobacteraceae</taxon>
        <taxon>Nguyenibacter</taxon>
    </lineage>
</organism>
<comment type="subcellular location">
    <subcellularLocation>
        <location evidence="1">Cell outer membrane</location>
    </subcellularLocation>
</comment>
<dbReference type="PANTHER" id="PTHR30026">
    <property type="entry name" value="OUTER MEMBRANE PROTEIN TOLC"/>
    <property type="match status" value="1"/>
</dbReference>
<evidence type="ECO:0000313" key="9">
    <source>
        <dbReference type="EMBL" id="XAE42031.1"/>
    </source>
</evidence>
<evidence type="ECO:0000256" key="4">
    <source>
        <dbReference type="ARBA" id="ARBA00022452"/>
    </source>
</evidence>
<keyword evidence="10" id="KW-1185">Reference proteome</keyword>